<keyword evidence="3" id="KW-0963">Cytoplasm</keyword>
<dbReference type="SMART" id="SM00220">
    <property type="entry name" value="S_TKc"/>
    <property type="match status" value="1"/>
</dbReference>
<organism evidence="13 14">
    <name type="scientific">Diploptera punctata</name>
    <name type="common">Pacific beetle cockroach</name>
    <dbReference type="NCBI Taxonomy" id="6984"/>
    <lineage>
        <taxon>Eukaryota</taxon>
        <taxon>Metazoa</taxon>
        <taxon>Ecdysozoa</taxon>
        <taxon>Arthropoda</taxon>
        <taxon>Hexapoda</taxon>
        <taxon>Insecta</taxon>
        <taxon>Pterygota</taxon>
        <taxon>Neoptera</taxon>
        <taxon>Polyneoptera</taxon>
        <taxon>Dictyoptera</taxon>
        <taxon>Blattodea</taxon>
        <taxon>Blaberoidea</taxon>
        <taxon>Blaberidae</taxon>
        <taxon>Diplopterinae</taxon>
        <taxon>Diploptera</taxon>
    </lineage>
</organism>
<keyword evidence="6 9" id="KW-0547">Nucleotide-binding</keyword>
<feature type="non-terminal residue" evidence="13">
    <location>
        <position position="1"/>
    </location>
</feature>
<dbReference type="SUPFAM" id="SSF56112">
    <property type="entry name" value="Protein kinase-like (PK-like)"/>
    <property type="match status" value="1"/>
</dbReference>
<keyword evidence="7" id="KW-0418">Kinase</keyword>
<dbReference type="FunFam" id="3.30.200.20:FF:000705">
    <property type="entry name" value="Non-specific serine/threonine protein kinase"/>
    <property type="match status" value="1"/>
</dbReference>
<dbReference type="InterPro" id="IPR033923">
    <property type="entry name" value="PAK_BD"/>
</dbReference>
<sequence>MSTIFGKFFPKSRPSTTESVSEISLPTNVQHEIHVRRNVETGLLEGLPNQWLNLLNTQITKEEQDENPRAAVQAIKYYNYSIKKKPNETFKPLVTEEAIKEESEEIEQILGRWYRAGGQERVIWQSASQRCHDKHVKNLSEKPIPLPRTSPVLPGDKKPKKPRPPVPPKKPTRLASKDKNEENSHFDALDEALRSLDLAQAGLNSDKVKTESDSPILRKKDTSNQSMTEEEVFAELRRICHPGDPHRRFERSKELGAGASGTVFIANDTVTNQKVAIKDIDLSKQPRKELILTEIRVMKEFNHENLVNFLDAYLVRDHLWVIMELLEGGPLTDVVTETVMKEGQIAAVCREVLKAINFLHMKGIIHRDIKSDNVLLGMNGTVKVTDFGFCANIIGDEKRHTMVGTPYWMAPEVVTRKQYGKKVDIWSLGIMAIEMIEGEPPYLKETPLRALYLIAAIGRPQVPRWDSLSPDFQNFLDRCLQVDVDRRASADELLRHPFLQNCMDLGTLTPLIRAAQKILHKTFAAFKKHRSM</sequence>
<dbReference type="GO" id="GO:0005524">
    <property type="term" value="F:ATP binding"/>
    <property type="evidence" value="ECO:0007669"/>
    <property type="project" value="UniProtKB-UniRule"/>
</dbReference>
<accession>A0AAD7ZHY5</accession>
<feature type="binding site" evidence="9">
    <location>
        <position position="278"/>
    </location>
    <ligand>
        <name>ATP</name>
        <dbReference type="ChEBI" id="CHEBI:30616"/>
    </ligand>
</feature>
<evidence type="ECO:0000256" key="9">
    <source>
        <dbReference type="PROSITE-ProRule" id="PRU10141"/>
    </source>
</evidence>
<evidence type="ECO:0000256" key="5">
    <source>
        <dbReference type="ARBA" id="ARBA00022679"/>
    </source>
</evidence>
<dbReference type="FunFam" id="1.10.510.10:FF:000011">
    <property type="entry name" value="Non-specific serine/threonine protein kinase"/>
    <property type="match status" value="1"/>
</dbReference>
<keyword evidence="14" id="KW-1185">Reference proteome</keyword>
<dbReference type="PROSITE" id="PS50011">
    <property type="entry name" value="PROTEIN_KINASE_DOM"/>
    <property type="match status" value="1"/>
</dbReference>
<comment type="caution">
    <text evidence="13">The sequence shown here is derived from an EMBL/GenBank/DDBJ whole genome shotgun (WGS) entry which is preliminary data.</text>
</comment>
<evidence type="ECO:0000256" key="1">
    <source>
        <dbReference type="ARBA" id="ARBA00004496"/>
    </source>
</evidence>
<evidence type="ECO:0000256" key="4">
    <source>
        <dbReference type="ARBA" id="ARBA00022527"/>
    </source>
</evidence>
<dbReference type="Pfam" id="PF00069">
    <property type="entry name" value="Pkinase"/>
    <property type="match status" value="1"/>
</dbReference>
<feature type="domain" description="CRIB" evidence="12">
    <location>
        <begin position="23"/>
        <end position="36"/>
    </location>
</feature>
<reference evidence="13" key="1">
    <citation type="journal article" date="2023" name="IScience">
        <title>Live-bearing cockroach genome reveals convergent evolutionary mechanisms linked to viviparity in insects and beyond.</title>
        <authorList>
            <person name="Fouks B."/>
            <person name="Harrison M.C."/>
            <person name="Mikhailova A.A."/>
            <person name="Marchal E."/>
            <person name="English S."/>
            <person name="Carruthers M."/>
            <person name="Jennings E.C."/>
            <person name="Chiamaka E.L."/>
            <person name="Frigard R.A."/>
            <person name="Pippel M."/>
            <person name="Attardo G.M."/>
            <person name="Benoit J.B."/>
            <person name="Bornberg-Bauer E."/>
            <person name="Tobe S.S."/>
        </authorList>
    </citation>
    <scope>NUCLEOTIDE SEQUENCE</scope>
    <source>
        <strain evidence="13">Stay&amp;Tobe</strain>
    </source>
</reference>
<evidence type="ECO:0000256" key="8">
    <source>
        <dbReference type="ARBA" id="ARBA00022840"/>
    </source>
</evidence>
<protein>
    <recommendedName>
        <fullName evidence="2">non-specific serine/threonine protein kinase</fullName>
        <ecNumber evidence="2">2.7.11.1</ecNumber>
    </recommendedName>
</protein>
<dbReference type="Gene3D" id="3.90.810.10">
    <property type="entry name" value="CRIB domain"/>
    <property type="match status" value="1"/>
</dbReference>
<dbReference type="GO" id="GO:0004674">
    <property type="term" value="F:protein serine/threonine kinase activity"/>
    <property type="evidence" value="ECO:0007669"/>
    <property type="project" value="UniProtKB-KW"/>
</dbReference>
<dbReference type="PROSITE" id="PS50108">
    <property type="entry name" value="CRIB"/>
    <property type="match status" value="1"/>
</dbReference>
<evidence type="ECO:0000256" key="7">
    <source>
        <dbReference type="ARBA" id="ARBA00022777"/>
    </source>
</evidence>
<reference evidence="13" key="2">
    <citation type="submission" date="2023-05" db="EMBL/GenBank/DDBJ databases">
        <authorList>
            <person name="Fouks B."/>
        </authorList>
    </citation>
    <scope>NUCLEOTIDE SEQUENCE</scope>
    <source>
        <strain evidence="13">Stay&amp;Tobe</strain>
        <tissue evidence="13">Testes</tissue>
    </source>
</reference>
<evidence type="ECO:0000313" key="14">
    <source>
        <dbReference type="Proteomes" id="UP001233999"/>
    </source>
</evidence>
<dbReference type="AlphaFoldDB" id="A0AAD7ZHY5"/>
<dbReference type="EMBL" id="JASPKZ010008052">
    <property type="protein sequence ID" value="KAJ9581015.1"/>
    <property type="molecule type" value="Genomic_DNA"/>
</dbReference>
<feature type="region of interest" description="Disordered" evidence="10">
    <location>
        <begin position="1"/>
        <end position="21"/>
    </location>
</feature>
<dbReference type="SMART" id="SM00285">
    <property type="entry name" value="PBD"/>
    <property type="match status" value="1"/>
</dbReference>
<keyword evidence="5" id="KW-0808">Transferase</keyword>
<feature type="domain" description="Protein kinase" evidence="11">
    <location>
        <begin position="249"/>
        <end position="499"/>
    </location>
</feature>
<feature type="region of interest" description="Disordered" evidence="10">
    <location>
        <begin position="135"/>
        <end position="183"/>
    </location>
</feature>
<dbReference type="InterPro" id="IPR051931">
    <property type="entry name" value="PAK3-like"/>
</dbReference>
<dbReference type="InterPro" id="IPR036936">
    <property type="entry name" value="CRIB_dom_sf"/>
</dbReference>
<dbReference type="EC" id="2.7.11.1" evidence="2"/>
<dbReference type="PROSITE" id="PS00108">
    <property type="entry name" value="PROTEIN_KINASE_ST"/>
    <property type="match status" value="1"/>
</dbReference>
<evidence type="ECO:0000259" key="11">
    <source>
        <dbReference type="PROSITE" id="PS50011"/>
    </source>
</evidence>
<feature type="compositionally biased region" description="Basic and acidic residues" evidence="10">
    <location>
        <begin position="206"/>
        <end position="222"/>
    </location>
</feature>
<evidence type="ECO:0000259" key="12">
    <source>
        <dbReference type="PROSITE" id="PS50108"/>
    </source>
</evidence>
<dbReference type="PANTHER" id="PTHR45832:SF21">
    <property type="entry name" value="NON-SPECIFIC SERINE_THREONINE PROTEIN KINASE"/>
    <property type="match status" value="1"/>
</dbReference>
<evidence type="ECO:0000256" key="10">
    <source>
        <dbReference type="SAM" id="MobiDB-lite"/>
    </source>
</evidence>
<dbReference type="InterPro" id="IPR011009">
    <property type="entry name" value="Kinase-like_dom_sf"/>
</dbReference>
<evidence type="ECO:0000256" key="6">
    <source>
        <dbReference type="ARBA" id="ARBA00022741"/>
    </source>
</evidence>
<dbReference type="PANTHER" id="PTHR45832">
    <property type="entry name" value="SERINE/THREONINE-PROTEIN KINASE SAMKA-RELATED-RELATED"/>
    <property type="match status" value="1"/>
</dbReference>
<dbReference type="CDD" id="cd01093">
    <property type="entry name" value="CRIB_PAK_like"/>
    <property type="match status" value="1"/>
</dbReference>
<keyword evidence="4" id="KW-0723">Serine/threonine-protein kinase</keyword>
<feature type="region of interest" description="Disordered" evidence="10">
    <location>
        <begin position="204"/>
        <end position="228"/>
    </location>
</feature>
<evidence type="ECO:0000256" key="3">
    <source>
        <dbReference type="ARBA" id="ARBA00022490"/>
    </source>
</evidence>
<gene>
    <name evidence="13" type="ORF">L9F63_023802</name>
</gene>
<keyword evidence="8 9" id="KW-0067">ATP-binding</keyword>
<dbReference type="Gene3D" id="1.10.510.10">
    <property type="entry name" value="Transferase(Phosphotransferase) domain 1"/>
    <property type="match status" value="1"/>
</dbReference>
<proteinExistence type="predicted"/>
<dbReference type="InterPro" id="IPR008271">
    <property type="entry name" value="Ser/Thr_kinase_AS"/>
</dbReference>
<dbReference type="GO" id="GO:0005737">
    <property type="term" value="C:cytoplasm"/>
    <property type="evidence" value="ECO:0007669"/>
    <property type="project" value="UniProtKB-SubCell"/>
</dbReference>
<dbReference type="Pfam" id="PF00786">
    <property type="entry name" value="PBD"/>
    <property type="match status" value="1"/>
</dbReference>
<dbReference type="Proteomes" id="UP001233999">
    <property type="component" value="Unassembled WGS sequence"/>
</dbReference>
<dbReference type="InterPro" id="IPR017441">
    <property type="entry name" value="Protein_kinase_ATP_BS"/>
</dbReference>
<comment type="subcellular location">
    <subcellularLocation>
        <location evidence="1">Cytoplasm</location>
    </subcellularLocation>
</comment>
<evidence type="ECO:0000256" key="2">
    <source>
        <dbReference type="ARBA" id="ARBA00012513"/>
    </source>
</evidence>
<name>A0AAD7ZHY5_DIPPU</name>
<dbReference type="Gene3D" id="3.30.200.20">
    <property type="entry name" value="Phosphorylase Kinase, domain 1"/>
    <property type="match status" value="1"/>
</dbReference>
<dbReference type="InterPro" id="IPR000095">
    <property type="entry name" value="CRIB_dom"/>
</dbReference>
<evidence type="ECO:0000313" key="13">
    <source>
        <dbReference type="EMBL" id="KAJ9581015.1"/>
    </source>
</evidence>
<dbReference type="PROSITE" id="PS00107">
    <property type="entry name" value="PROTEIN_KINASE_ATP"/>
    <property type="match status" value="1"/>
</dbReference>
<dbReference type="InterPro" id="IPR000719">
    <property type="entry name" value="Prot_kinase_dom"/>
</dbReference>